<dbReference type="Proteomes" id="UP001303373">
    <property type="component" value="Chromosome 9"/>
</dbReference>
<dbReference type="EMBL" id="CP138588">
    <property type="protein sequence ID" value="WPH03087.1"/>
    <property type="molecule type" value="Genomic_DNA"/>
</dbReference>
<gene>
    <name evidence="1" type="ORF">R9X50_00596200</name>
</gene>
<reference evidence="1 2" key="1">
    <citation type="submission" date="2023-11" db="EMBL/GenBank/DDBJ databases">
        <title>An acidophilic fungus is an integral part of prey digestion in a carnivorous sundew plant.</title>
        <authorList>
            <person name="Tsai I.J."/>
        </authorList>
    </citation>
    <scope>NUCLEOTIDE SEQUENCE [LARGE SCALE GENOMIC DNA]</scope>
    <source>
        <strain evidence="1">169a</strain>
    </source>
</reference>
<organism evidence="1 2">
    <name type="scientific">Acrodontium crateriforme</name>
    <dbReference type="NCBI Taxonomy" id="150365"/>
    <lineage>
        <taxon>Eukaryota</taxon>
        <taxon>Fungi</taxon>
        <taxon>Dikarya</taxon>
        <taxon>Ascomycota</taxon>
        <taxon>Pezizomycotina</taxon>
        <taxon>Dothideomycetes</taxon>
        <taxon>Dothideomycetidae</taxon>
        <taxon>Mycosphaerellales</taxon>
        <taxon>Teratosphaeriaceae</taxon>
        <taxon>Acrodontium</taxon>
    </lineage>
</organism>
<evidence type="ECO:0000313" key="1">
    <source>
        <dbReference type="EMBL" id="WPH03087.1"/>
    </source>
</evidence>
<name>A0AAQ3M760_9PEZI</name>
<keyword evidence="2" id="KW-1185">Reference proteome</keyword>
<proteinExistence type="predicted"/>
<evidence type="ECO:0000313" key="2">
    <source>
        <dbReference type="Proteomes" id="UP001303373"/>
    </source>
</evidence>
<sequence>MPAPAPVETPVPAVNTEGRVQPWKEFITMSADEETARKEDFITIRANEGDKTGEFHDYASQLG</sequence>
<protein>
    <submittedName>
        <fullName evidence="1">Uncharacterized protein</fullName>
    </submittedName>
</protein>
<accession>A0AAQ3M760</accession>
<dbReference type="AlphaFoldDB" id="A0AAQ3M760"/>